<dbReference type="InterPro" id="IPR041049">
    <property type="entry name" value="DUF5615"/>
</dbReference>
<evidence type="ECO:0000313" key="3">
    <source>
        <dbReference type="Proteomes" id="UP001432180"/>
    </source>
</evidence>
<organism evidence="2 3">
    <name type="scientific">Thiorhodovibrio winogradskyi</name>
    <dbReference type="NCBI Taxonomy" id="77007"/>
    <lineage>
        <taxon>Bacteria</taxon>
        <taxon>Pseudomonadati</taxon>
        <taxon>Pseudomonadota</taxon>
        <taxon>Gammaproteobacteria</taxon>
        <taxon>Chromatiales</taxon>
        <taxon>Chromatiaceae</taxon>
        <taxon>Thiorhodovibrio</taxon>
    </lineage>
</organism>
<protein>
    <recommendedName>
        <fullName evidence="1">DUF5615 domain-containing protein</fullName>
    </recommendedName>
</protein>
<keyword evidence="3" id="KW-1185">Reference proteome</keyword>
<accession>A0ABZ0SAE4</accession>
<name>A0ABZ0SAE4_9GAMM</name>
<evidence type="ECO:0000259" key="1">
    <source>
        <dbReference type="Pfam" id="PF18480"/>
    </source>
</evidence>
<reference evidence="2 3" key="1">
    <citation type="journal article" date="2023" name="Microorganisms">
        <title>Thiorhodovibrio frisius and Trv. litoralis spp. nov., Two Novel Members from a Clade of Fastidious Purple Sulfur Bacteria That Exhibit Unique Red-Shifted Light-Harvesting Capabilities.</title>
        <authorList>
            <person name="Methner A."/>
            <person name="Kuzyk S.B."/>
            <person name="Petersen J."/>
            <person name="Bauer S."/>
            <person name="Brinkmann H."/>
            <person name="Sichau K."/>
            <person name="Wanner G."/>
            <person name="Wolf J."/>
            <person name="Neumann-Schaal M."/>
            <person name="Henke P."/>
            <person name="Tank M."/>
            <person name="Sproer C."/>
            <person name="Bunk B."/>
            <person name="Overmann J."/>
        </authorList>
    </citation>
    <scope>NUCLEOTIDE SEQUENCE [LARGE SCALE GENOMIC DNA]</scope>
    <source>
        <strain evidence="2 3">DSM 6702</strain>
    </source>
</reference>
<evidence type="ECO:0000313" key="2">
    <source>
        <dbReference type="EMBL" id="WPL17520.1"/>
    </source>
</evidence>
<proteinExistence type="predicted"/>
<dbReference type="EMBL" id="CP121472">
    <property type="protein sequence ID" value="WPL17520.1"/>
    <property type="molecule type" value="Genomic_DNA"/>
</dbReference>
<sequence>MRVLCDVHVAYRLVSQLRDMGVDATHVNRILDGSETQDAAIAAYVDTNDMLLITKDGDFRDSHFLRGTPKRLLRLALGNVCNSELVTLITSYWPEIAKVSQEDRCYLELSSDGLIRASPLF</sequence>
<gene>
    <name evidence="2" type="ORF">Thiowin_02543</name>
</gene>
<dbReference type="Pfam" id="PF18480">
    <property type="entry name" value="DUF5615"/>
    <property type="match status" value="1"/>
</dbReference>
<feature type="domain" description="DUF5615" evidence="1">
    <location>
        <begin position="1"/>
        <end position="102"/>
    </location>
</feature>
<dbReference type="Proteomes" id="UP001432180">
    <property type="component" value="Chromosome"/>
</dbReference>